<gene>
    <name evidence="1" type="ORF">SAMN05660686_04744</name>
</gene>
<protein>
    <submittedName>
        <fullName evidence="1">Uncharacterized protein</fullName>
    </submittedName>
</protein>
<evidence type="ECO:0000313" key="1">
    <source>
        <dbReference type="EMBL" id="SDG53518.1"/>
    </source>
</evidence>
<name>A0A8G2BMD7_9PROT</name>
<organism evidence="1 2">
    <name type="scientific">Thalassobaculum litoreum DSM 18839</name>
    <dbReference type="NCBI Taxonomy" id="1123362"/>
    <lineage>
        <taxon>Bacteria</taxon>
        <taxon>Pseudomonadati</taxon>
        <taxon>Pseudomonadota</taxon>
        <taxon>Alphaproteobacteria</taxon>
        <taxon>Rhodospirillales</taxon>
        <taxon>Thalassobaculaceae</taxon>
        <taxon>Thalassobaculum</taxon>
    </lineage>
</organism>
<reference evidence="1 2" key="1">
    <citation type="submission" date="2016-10" db="EMBL/GenBank/DDBJ databases">
        <authorList>
            <person name="Varghese N."/>
            <person name="Submissions S."/>
        </authorList>
    </citation>
    <scope>NUCLEOTIDE SEQUENCE [LARGE SCALE GENOMIC DNA]</scope>
    <source>
        <strain evidence="1 2">DSM 18839</strain>
    </source>
</reference>
<comment type="caution">
    <text evidence="1">The sequence shown here is derived from an EMBL/GenBank/DDBJ whole genome shotgun (WGS) entry which is preliminary data.</text>
</comment>
<dbReference type="Proteomes" id="UP000198615">
    <property type="component" value="Unassembled WGS sequence"/>
</dbReference>
<evidence type="ECO:0000313" key="2">
    <source>
        <dbReference type="Proteomes" id="UP000198615"/>
    </source>
</evidence>
<dbReference type="AlphaFoldDB" id="A0A8G2BMD7"/>
<keyword evidence="2" id="KW-1185">Reference proteome</keyword>
<sequence length="211" mass="22221">MQSNPMSDRNAGAIVPFLLLCLFLALIVLGPTSRRVDQILSSADQTTRFSTSVDRMSMTAYAIGRATTIASDGTLTPPTASPSGGIPDNIGAVPLDRFGVAFGYCPSNGYTSTADPLFALISSGYDRATETSCADALLGQSSGDDIVRTLSVYEASLTPHQVAPHMATVNEMWRSQCASIGVIQNLPSASQCAEFDSLWSSFIVSNPGLMP</sequence>
<proteinExistence type="predicted"/>
<accession>A0A8G2BMD7</accession>
<dbReference type="EMBL" id="FNBW01000021">
    <property type="protein sequence ID" value="SDG53518.1"/>
    <property type="molecule type" value="Genomic_DNA"/>
</dbReference>